<sequence length="98" mass="10851">MLLGPQPYLTAQPRPSNLDLAVSISRIPTSMPQLDTHHHQRIFHSNRSVGVFASAEKKAATVDIHQTNEKKEKRVATSEDRSSVAIGVPVFFSFGGRR</sequence>
<reference evidence="1 2" key="1">
    <citation type="submission" date="2024-04" db="EMBL/GenBank/DDBJ databases">
        <authorList>
            <person name="Fracassetti M."/>
        </authorList>
    </citation>
    <scope>NUCLEOTIDE SEQUENCE [LARGE SCALE GENOMIC DNA]</scope>
</reference>
<protein>
    <submittedName>
        <fullName evidence="1">Uncharacterized protein</fullName>
    </submittedName>
</protein>
<dbReference type="AlphaFoldDB" id="A0AAV2D6M1"/>
<keyword evidence="2" id="KW-1185">Reference proteome</keyword>
<dbReference type="Proteomes" id="UP001497516">
    <property type="component" value="Chromosome 2"/>
</dbReference>
<dbReference type="EMBL" id="OZ034815">
    <property type="protein sequence ID" value="CAL1368729.1"/>
    <property type="molecule type" value="Genomic_DNA"/>
</dbReference>
<proteinExistence type="predicted"/>
<evidence type="ECO:0000313" key="1">
    <source>
        <dbReference type="EMBL" id="CAL1368729.1"/>
    </source>
</evidence>
<gene>
    <name evidence="1" type="ORF">LTRI10_LOCUS11711</name>
</gene>
<accession>A0AAV2D6M1</accession>
<name>A0AAV2D6M1_9ROSI</name>
<organism evidence="1 2">
    <name type="scientific">Linum trigynum</name>
    <dbReference type="NCBI Taxonomy" id="586398"/>
    <lineage>
        <taxon>Eukaryota</taxon>
        <taxon>Viridiplantae</taxon>
        <taxon>Streptophyta</taxon>
        <taxon>Embryophyta</taxon>
        <taxon>Tracheophyta</taxon>
        <taxon>Spermatophyta</taxon>
        <taxon>Magnoliopsida</taxon>
        <taxon>eudicotyledons</taxon>
        <taxon>Gunneridae</taxon>
        <taxon>Pentapetalae</taxon>
        <taxon>rosids</taxon>
        <taxon>fabids</taxon>
        <taxon>Malpighiales</taxon>
        <taxon>Linaceae</taxon>
        <taxon>Linum</taxon>
    </lineage>
</organism>
<evidence type="ECO:0000313" key="2">
    <source>
        <dbReference type="Proteomes" id="UP001497516"/>
    </source>
</evidence>